<accession>A0AAD8XHP7</accession>
<dbReference type="AlphaFoldDB" id="A0AAD8XHP7"/>
<keyword evidence="2" id="KW-1185">Reference proteome</keyword>
<organism evidence="1 2">
    <name type="scientific">Glomerella acutata</name>
    <name type="common">Colletotrichum acutatum</name>
    <dbReference type="NCBI Taxonomy" id="27357"/>
    <lineage>
        <taxon>Eukaryota</taxon>
        <taxon>Fungi</taxon>
        <taxon>Dikarya</taxon>
        <taxon>Ascomycota</taxon>
        <taxon>Pezizomycotina</taxon>
        <taxon>Sordariomycetes</taxon>
        <taxon>Hypocreomycetidae</taxon>
        <taxon>Glomerellales</taxon>
        <taxon>Glomerellaceae</taxon>
        <taxon>Colletotrichum</taxon>
        <taxon>Colletotrichum acutatum species complex</taxon>
    </lineage>
</organism>
<gene>
    <name evidence="1" type="ORF">BDZ83DRAFT_128249</name>
</gene>
<dbReference type="Proteomes" id="UP001244207">
    <property type="component" value="Unassembled WGS sequence"/>
</dbReference>
<dbReference type="PROSITE" id="PS51257">
    <property type="entry name" value="PROKAR_LIPOPROTEIN"/>
    <property type="match status" value="1"/>
</dbReference>
<dbReference type="RefSeq" id="XP_060368499.1">
    <property type="nucleotide sequence ID" value="XM_060501196.1"/>
</dbReference>
<proteinExistence type="predicted"/>
<sequence>MYRLPVSLLSVSSFFAQYMRSLKAGPLGHISSSCHSCILTCSLHHQRICKIKVKGPDFEILCDHTRTFHPTYSNITADRLTGLLPSLPRVGAESAVGPASPA</sequence>
<name>A0AAD8XHP7_GLOAC</name>
<dbReference type="GeneID" id="85385095"/>
<dbReference type="EMBL" id="JAHMHS010000017">
    <property type="protein sequence ID" value="KAK1728444.1"/>
    <property type="molecule type" value="Genomic_DNA"/>
</dbReference>
<evidence type="ECO:0000313" key="1">
    <source>
        <dbReference type="EMBL" id="KAK1728444.1"/>
    </source>
</evidence>
<reference evidence="1" key="1">
    <citation type="submission" date="2021-12" db="EMBL/GenBank/DDBJ databases">
        <title>Comparative genomics, transcriptomics and evolutionary studies reveal genomic signatures of adaptation to plant cell wall in hemibiotrophic fungi.</title>
        <authorList>
            <consortium name="DOE Joint Genome Institute"/>
            <person name="Baroncelli R."/>
            <person name="Diaz J.F."/>
            <person name="Benocci T."/>
            <person name="Peng M."/>
            <person name="Battaglia E."/>
            <person name="Haridas S."/>
            <person name="Andreopoulos W."/>
            <person name="Labutti K."/>
            <person name="Pangilinan J."/>
            <person name="Floch G.L."/>
            <person name="Makela M.R."/>
            <person name="Henrissat B."/>
            <person name="Grigoriev I.V."/>
            <person name="Crouch J.A."/>
            <person name="De Vries R.P."/>
            <person name="Sukno S.A."/>
            <person name="Thon M.R."/>
        </authorList>
    </citation>
    <scope>NUCLEOTIDE SEQUENCE</scope>
    <source>
        <strain evidence="1">CBS 112980</strain>
    </source>
</reference>
<evidence type="ECO:0000313" key="2">
    <source>
        <dbReference type="Proteomes" id="UP001244207"/>
    </source>
</evidence>
<comment type="caution">
    <text evidence="1">The sequence shown here is derived from an EMBL/GenBank/DDBJ whole genome shotgun (WGS) entry which is preliminary data.</text>
</comment>
<protein>
    <submittedName>
        <fullName evidence="1">Uncharacterized protein</fullName>
    </submittedName>
</protein>